<reference evidence="11 12" key="1">
    <citation type="submission" date="2020-10" db="EMBL/GenBank/DDBJ databases">
        <title>Plant Genome Project.</title>
        <authorList>
            <person name="Zhang R.-G."/>
        </authorList>
    </citation>
    <scope>NUCLEOTIDE SEQUENCE [LARGE SCALE GENOMIC DNA]</scope>
    <source>
        <strain evidence="11">FAFU-HL-1</strain>
        <tissue evidence="11">Leaf</tissue>
    </source>
</reference>
<dbReference type="InterPro" id="IPR026057">
    <property type="entry name" value="TBL_C"/>
</dbReference>
<feature type="domain" description="Trichome birefringence-like N-terminal" evidence="10">
    <location>
        <begin position="598"/>
        <end position="651"/>
    </location>
</feature>
<accession>A0A835JU92</accession>
<feature type="transmembrane region" description="Helical" evidence="8">
    <location>
        <begin position="494"/>
        <end position="512"/>
    </location>
</feature>
<evidence type="ECO:0000256" key="2">
    <source>
        <dbReference type="ARBA" id="ARBA00007727"/>
    </source>
</evidence>
<evidence type="ECO:0000256" key="6">
    <source>
        <dbReference type="ARBA" id="ARBA00023136"/>
    </source>
</evidence>
<name>A0A835JU92_9ROSI</name>
<sequence length="1518" mass="176792">MQPPRKKSPLLSSVTVAMKHRKTSKLSVFVVVFSVFLFGVVMYNEDMKSIAEFPFSWHKSQEIQEETSKGATPVQETLKKDQELPASVGSRTSLEEPRVDQGLEGVQESHNVKSSESKEDEEKIELPAIEEDDEDVQLPPEECDLFTGQWFFDNETHPLYKEDECEFLTAQVTCMRNGRNDSLYQNWKWQPRDCSLPKFKPRLLLNKLRNKRLMFVGDSLNRNQWESMVCFVQSLIPPGRKSMNKTGSLSVFRIEDYNATVEFYWAPFLVESNSDDPNMHSILNRIIMPESIDKHGVNWKNVDYLVFNTYIWWMNTVNMKVLRGSFDEGSTEYDEIERPVAYRRVLTTWSKWVEKNVDANRTTVFFSSMSPLHIKSSDWENPGGVKCARETAPILNASMEFDVGTDRRLFMVAANITGSMKVPVHFINITKLSEYRKDAHTSVYTIRQGKILSPEQKADPATYADCIHWCLPGLPDTWNEFLYTRIISRTHEKIQAIGFFIGNIIMPIQFFLEPVQFITRGSAGSYIVPYPWKKRRSNYKWGTYYHYFLLMVFLLLLFKIFMYSENFKSVFSGSFLLSRNEVHVIKEKEEEVILPPKDCDLFTGKWVFDNATHPLYKEEECEFLSRQVTCLRNGRQDSLYQNWRWQPRDCSLPRFKAKLLLEKLRGKRLMFVGDSLNRNQWESMVCLLQSGVPLAKKRLSDSSSASVFRIEDYNTTVEFYWAPFLVESNADDPSKHSILDRIIMPESINKHGDNWKGADYLVFNTYIWWMNSANMKVLKQGGTFDEGVTEYDEIERTAAFGRVLRTWAKWTEENVDPNLTSVYFISMSPMHFRSLDWNNPDGIKCSKETAPILNMTTPVNVGTDRRLLVVEANVTQSMKVPVYLLNITTLSEYRKDAHTSIYTTRQGQLLTEEQQADPKIYADCIHWFKAKLLLDKLRGKRLMFVGDSLNHQQWESMICLVHSVIPPDMKSLSSTSCTVFKIEDYNASFTGLLFWSSPIQMLSNRNGLSDRITMPESISKHGDNWKSVEYLIFNRYIWWRTSTYTNFKMTACMENDVESRSLLKAREQLEKQSTMMLVNGTDRRCQSFPILIVTLFFLVFLGVFLYSDRMKSIAFQVSRPPNHQEMLREPFNFRVPTAQETPTLRGPKMEPPAVEKEEDDEKIVLQPEECDIFTGQWVLDNKTRPLYKEDECEFLSEWTTCLRNGRRDSLYQNWRWQPRDCSLPKFEPKLLLGKLKGKRLMFVGDSIHYNQWQSLICLVQSAIPPGKKSLDYANYITVFKIEDYNATLEFYWAPFLVESNSDPPAMRDGKSDAIIMPESISKHGRNWKDVDYLIFNTYNWWLKYPTMKVLRGSFDEGATEYEDVERHIVYEKVLRTWAKWVEENVDPTRTSIFYSSMFPQHYRSLDWNSPDGINCAKETMPILNRTTPLDVSTDRQIFAIAANVTRSMKVPVHFLDVTTLSEYRKDAHASVYTARDGKLLSQEQRSNPSIYADCLHWCLPGVPDTWNELLYARILALS</sequence>
<feature type="transmembrane region" description="Helical" evidence="8">
    <location>
        <begin position="544"/>
        <end position="563"/>
    </location>
</feature>
<evidence type="ECO:0000256" key="8">
    <source>
        <dbReference type="SAM" id="Phobius"/>
    </source>
</evidence>
<organism evidence="11 12">
    <name type="scientific">Salix dunnii</name>
    <dbReference type="NCBI Taxonomy" id="1413687"/>
    <lineage>
        <taxon>Eukaryota</taxon>
        <taxon>Viridiplantae</taxon>
        <taxon>Streptophyta</taxon>
        <taxon>Embryophyta</taxon>
        <taxon>Tracheophyta</taxon>
        <taxon>Spermatophyta</taxon>
        <taxon>Magnoliopsida</taxon>
        <taxon>eudicotyledons</taxon>
        <taxon>Gunneridae</taxon>
        <taxon>Pentapetalae</taxon>
        <taxon>rosids</taxon>
        <taxon>fabids</taxon>
        <taxon>Malpighiales</taxon>
        <taxon>Salicaceae</taxon>
        <taxon>Saliceae</taxon>
        <taxon>Salix</taxon>
    </lineage>
</organism>
<evidence type="ECO:0008006" key="13">
    <source>
        <dbReference type="Google" id="ProtNLM"/>
    </source>
</evidence>
<feature type="compositionally biased region" description="Basic and acidic residues" evidence="7">
    <location>
        <begin position="110"/>
        <end position="125"/>
    </location>
</feature>
<evidence type="ECO:0000256" key="1">
    <source>
        <dbReference type="ARBA" id="ARBA00004167"/>
    </source>
</evidence>
<feature type="region of interest" description="Disordered" evidence="7">
    <location>
        <begin position="64"/>
        <end position="127"/>
    </location>
</feature>
<evidence type="ECO:0000256" key="4">
    <source>
        <dbReference type="ARBA" id="ARBA00022968"/>
    </source>
</evidence>
<evidence type="ECO:0000256" key="7">
    <source>
        <dbReference type="SAM" id="MobiDB-lite"/>
    </source>
</evidence>
<feature type="transmembrane region" description="Helical" evidence="8">
    <location>
        <begin position="26"/>
        <end position="43"/>
    </location>
</feature>
<evidence type="ECO:0000259" key="9">
    <source>
        <dbReference type="Pfam" id="PF13839"/>
    </source>
</evidence>
<protein>
    <recommendedName>
        <fullName evidence="13">Trichome birefringence-like N-terminal domain-containing protein</fullName>
    </recommendedName>
</protein>
<feature type="domain" description="Trichome birefringence-like C-terminal" evidence="9">
    <location>
        <begin position="1223"/>
        <end position="1512"/>
    </location>
</feature>
<evidence type="ECO:0000313" key="11">
    <source>
        <dbReference type="EMBL" id="KAF9674594.1"/>
    </source>
</evidence>
<dbReference type="EMBL" id="JADGMS010000010">
    <property type="protein sequence ID" value="KAF9674594.1"/>
    <property type="molecule type" value="Genomic_DNA"/>
</dbReference>
<feature type="region of interest" description="Disordered" evidence="7">
    <location>
        <begin position="1139"/>
        <end position="1160"/>
    </location>
</feature>
<feature type="domain" description="Trichome birefringence-like C-terminal" evidence="9">
    <location>
        <begin position="196"/>
        <end position="484"/>
    </location>
</feature>
<keyword evidence="3 8" id="KW-0812">Transmembrane</keyword>
<evidence type="ECO:0000256" key="5">
    <source>
        <dbReference type="ARBA" id="ARBA00022989"/>
    </source>
</evidence>
<evidence type="ECO:0000313" key="12">
    <source>
        <dbReference type="Proteomes" id="UP000657918"/>
    </source>
</evidence>
<proteinExistence type="inferred from homology"/>
<dbReference type="OrthoDB" id="1932925at2759"/>
<keyword evidence="5 8" id="KW-1133">Transmembrane helix</keyword>
<dbReference type="Pfam" id="PF13839">
    <property type="entry name" value="PC-Esterase"/>
    <property type="match status" value="4"/>
</dbReference>
<keyword evidence="6 8" id="KW-0472">Membrane</keyword>
<dbReference type="GO" id="GO:0016413">
    <property type="term" value="F:O-acetyltransferase activity"/>
    <property type="evidence" value="ECO:0007669"/>
    <property type="project" value="InterPro"/>
</dbReference>
<dbReference type="PANTHER" id="PTHR32285:SF10">
    <property type="entry name" value="XYLAN O-ACETYLTRANSFERASE 1"/>
    <property type="match status" value="1"/>
</dbReference>
<dbReference type="GO" id="GO:0016020">
    <property type="term" value="C:membrane"/>
    <property type="evidence" value="ECO:0007669"/>
    <property type="project" value="UniProtKB-SubCell"/>
</dbReference>
<feature type="domain" description="Trichome birefringence-like N-terminal" evidence="10">
    <location>
        <begin position="1168"/>
        <end position="1222"/>
    </location>
</feature>
<comment type="subcellular location">
    <subcellularLocation>
        <location evidence="1">Membrane</location>
        <topology evidence="1">Single-pass membrane protein</topology>
    </subcellularLocation>
</comment>
<dbReference type="Pfam" id="PF14416">
    <property type="entry name" value="PMR5N"/>
    <property type="match status" value="3"/>
</dbReference>
<comment type="similarity">
    <text evidence="2">Belongs to the PC-esterase family. TBL subfamily.</text>
</comment>
<gene>
    <name evidence="11" type="ORF">SADUNF_Sadunf10G0143300</name>
</gene>
<keyword evidence="12" id="KW-1185">Reference proteome</keyword>
<dbReference type="InterPro" id="IPR029962">
    <property type="entry name" value="TBL"/>
</dbReference>
<dbReference type="GO" id="GO:0005794">
    <property type="term" value="C:Golgi apparatus"/>
    <property type="evidence" value="ECO:0007669"/>
    <property type="project" value="TreeGrafter"/>
</dbReference>
<feature type="domain" description="Trichome birefringence-like N-terminal" evidence="10">
    <location>
        <begin position="141"/>
        <end position="195"/>
    </location>
</feature>
<dbReference type="PANTHER" id="PTHR32285">
    <property type="entry name" value="PROTEIN TRICHOME BIREFRINGENCE-LIKE 9-RELATED"/>
    <property type="match status" value="1"/>
</dbReference>
<evidence type="ECO:0000256" key="3">
    <source>
        <dbReference type="ARBA" id="ARBA00022692"/>
    </source>
</evidence>
<evidence type="ECO:0000259" key="10">
    <source>
        <dbReference type="Pfam" id="PF14416"/>
    </source>
</evidence>
<dbReference type="Proteomes" id="UP000657918">
    <property type="component" value="Unassembled WGS sequence"/>
</dbReference>
<dbReference type="InterPro" id="IPR025846">
    <property type="entry name" value="TBL_N"/>
</dbReference>
<feature type="domain" description="Trichome birefringence-like C-terminal" evidence="9">
    <location>
        <begin position="652"/>
        <end position="927"/>
    </location>
</feature>
<feature type="transmembrane region" description="Helical" evidence="8">
    <location>
        <begin position="1088"/>
        <end position="1106"/>
    </location>
</feature>
<keyword evidence="4" id="KW-0735">Signal-anchor</keyword>
<comment type="caution">
    <text evidence="11">The sequence shown here is derived from an EMBL/GenBank/DDBJ whole genome shotgun (WGS) entry which is preliminary data.</text>
</comment>
<feature type="domain" description="Trichome birefringence-like C-terminal" evidence="9">
    <location>
        <begin position="928"/>
        <end position="1065"/>
    </location>
</feature>